<evidence type="ECO:0000256" key="6">
    <source>
        <dbReference type="SAM" id="Phobius"/>
    </source>
</evidence>
<comment type="subcellular location">
    <subcellularLocation>
        <location evidence="1">Membrane</location>
        <topology evidence="1">Multi-pass membrane protein</topology>
    </subcellularLocation>
</comment>
<sequence length="238" mass="27482">MNKIKIIIYWLIFLGMLTINYLSSFNVGNEADKYQPLIQPAGWAFSIWGLIYVLLLVWLVLLTIDLFKTDYKTSFGYWPAANFVLNALWIYVFSEYSKWLSTLVIIGLLITLIVLYRKVQYRSYDKIVFGIYFAWTTVATIVNIFSWVKSSGTSTVFSLNELTWTLIMLIIATLLAVYIAVKYRDFIYPMVFIFTFIAISIENGISKDVLSIVIGICITIQLIAVIYTMVRNVKIIRS</sequence>
<dbReference type="PANTHER" id="PTHR33802">
    <property type="entry name" value="SI:CH211-161H7.5-RELATED"/>
    <property type="match status" value="1"/>
</dbReference>
<dbReference type="GO" id="GO:0016020">
    <property type="term" value="C:membrane"/>
    <property type="evidence" value="ECO:0007669"/>
    <property type="project" value="UniProtKB-SubCell"/>
</dbReference>
<comment type="caution">
    <text evidence="7">The sequence shown here is derived from an EMBL/GenBank/DDBJ whole genome shotgun (WGS) entry which is preliminary data.</text>
</comment>
<feature type="transmembrane region" description="Helical" evidence="6">
    <location>
        <begin position="75"/>
        <end position="93"/>
    </location>
</feature>
<evidence type="ECO:0000256" key="2">
    <source>
        <dbReference type="ARBA" id="ARBA00007524"/>
    </source>
</evidence>
<reference evidence="7 8" key="1">
    <citation type="submission" date="2019-01" db="EMBL/GenBank/DDBJ databases">
        <title>Draft genome sequences of Macrococcus caseolyticus, Macrococcus canis, Macrococcus bohemicus and Macrococcus goetzii.</title>
        <authorList>
            <person name="Mazhar S."/>
            <person name="Altermann E."/>
            <person name="Hill C."/>
            <person name="Mcauliffe O."/>
        </authorList>
    </citation>
    <scope>NUCLEOTIDE SEQUENCE [LARGE SCALE GENOMIC DNA]</scope>
    <source>
        <strain evidence="7 8">DPC7162</strain>
    </source>
</reference>
<comment type="similarity">
    <text evidence="2">Belongs to the TspO/BZRP family.</text>
</comment>
<dbReference type="Pfam" id="PF03073">
    <property type="entry name" value="TspO_MBR"/>
    <property type="match status" value="1"/>
</dbReference>
<dbReference type="Proteomes" id="UP000294865">
    <property type="component" value="Unassembled WGS sequence"/>
</dbReference>
<dbReference type="Gene3D" id="1.20.1260.100">
    <property type="entry name" value="TspO/MBR protein"/>
    <property type="match status" value="1"/>
</dbReference>
<keyword evidence="5 6" id="KW-0472">Membrane</keyword>
<proteinExistence type="inferred from homology"/>
<protein>
    <submittedName>
        <fullName evidence="7">Tryptophan-rich sensory protein</fullName>
    </submittedName>
</protein>
<organism evidence="7 8">
    <name type="scientific">Macrococcoides canis</name>
    <dbReference type="NCBI Taxonomy" id="1855823"/>
    <lineage>
        <taxon>Bacteria</taxon>
        <taxon>Bacillati</taxon>
        <taxon>Bacillota</taxon>
        <taxon>Bacilli</taxon>
        <taxon>Bacillales</taxon>
        <taxon>Staphylococcaceae</taxon>
        <taxon>Macrococcoides</taxon>
    </lineage>
</organism>
<dbReference type="RefSeq" id="WP_133420158.1">
    <property type="nucleotide sequence ID" value="NZ_JAXJTW010000054.1"/>
</dbReference>
<gene>
    <name evidence="7" type="ORF">ETI04_09300</name>
</gene>
<dbReference type="EMBL" id="SDQG01000006">
    <property type="protein sequence ID" value="TDM16104.1"/>
    <property type="molecule type" value="Genomic_DNA"/>
</dbReference>
<evidence type="ECO:0000256" key="5">
    <source>
        <dbReference type="ARBA" id="ARBA00023136"/>
    </source>
</evidence>
<dbReference type="InterPro" id="IPR004307">
    <property type="entry name" value="TspO_MBR"/>
</dbReference>
<feature type="transmembrane region" description="Helical" evidence="6">
    <location>
        <begin position="7"/>
        <end position="23"/>
    </location>
</feature>
<evidence type="ECO:0000313" key="8">
    <source>
        <dbReference type="Proteomes" id="UP000294865"/>
    </source>
</evidence>
<feature type="transmembrane region" description="Helical" evidence="6">
    <location>
        <begin position="209"/>
        <end position="230"/>
    </location>
</feature>
<evidence type="ECO:0000256" key="1">
    <source>
        <dbReference type="ARBA" id="ARBA00004141"/>
    </source>
</evidence>
<name>A0A4R6C4E2_9STAP</name>
<feature type="transmembrane region" description="Helical" evidence="6">
    <location>
        <begin position="43"/>
        <end position="63"/>
    </location>
</feature>
<evidence type="ECO:0000313" key="7">
    <source>
        <dbReference type="EMBL" id="TDM16104.1"/>
    </source>
</evidence>
<dbReference type="PANTHER" id="PTHR33802:SF1">
    <property type="entry name" value="XK-RELATED PROTEIN"/>
    <property type="match status" value="1"/>
</dbReference>
<feature type="transmembrane region" description="Helical" evidence="6">
    <location>
        <begin position="99"/>
        <end position="116"/>
    </location>
</feature>
<feature type="transmembrane region" description="Helical" evidence="6">
    <location>
        <begin position="128"/>
        <end position="150"/>
    </location>
</feature>
<feature type="transmembrane region" description="Helical" evidence="6">
    <location>
        <begin position="162"/>
        <end position="181"/>
    </location>
</feature>
<dbReference type="AlphaFoldDB" id="A0A4R6C4E2"/>
<feature type="transmembrane region" description="Helical" evidence="6">
    <location>
        <begin position="186"/>
        <end position="203"/>
    </location>
</feature>
<evidence type="ECO:0000256" key="3">
    <source>
        <dbReference type="ARBA" id="ARBA00022692"/>
    </source>
</evidence>
<keyword evidence="4 6" id="KW-1133">Transmembrane helix</keyword>
<accession>A0A4R6C4E2</accession>
<evidence type="ECO:0000256" key="4">
    <source>
        <dbReference type="ARBA" id="ARBA00022989"/>
    </source>
</evidence>
<keyword evidence="3 6" id="KW-0812">Transmembrane</keyword>
<dbReference type="InterPro" id="IPR038330">
    <property type="entry name" value="TspO/MBR-related_sf"/>
</dbReference>